<feature type="compositionally biased region" description="Basic and acidic residues" evidence="1">
    <location>
        <begin position="310"/>
        <end position="323"/>
    </location>
</feature>
<protein>
    <submittedName>
        <fullName evidence="2">Uncharacterized protein</fullName>
    </submittedName>
</protein>
<dbReference type="Proteomes" id="UP001301769">
    <property type="component" value="Unassembled WGS sequence"/>
</dbReference>
<name>A0AAN7BD67_9PEZI</name>
<comment type="caution">
    <text evidence="2">The sequence shown here is derived from an EMBL/GenBank/DDBJ whole genome shotgun (WGS) entry which is preliminary data.</text>
</comment>
<feature type="region of interest" description="Disordered" evidence="1">
    <location>
        <begin position="310"/>
        <end position="336"/>
    </location>
</feature>
<accession>A0AAN7BD67</accession>
<organism evidence="2 3">
    <name type="scientific">Rhypophila decipiens</name>
    <dbReference type="NCBI Taxonomy" id="261697"/>
    <lineage>
        <taxon>Eukaryota</taxon>
        <taxon>Fungi</taxon>
        <taxon>Dikarya</taxon>
        <taxon>Ascomycota</taxon>
        <taxon>Pezizomycotina</taxon>
        <taxon>Sordariomycetes</taxon>
        <taxon>Sordariomycetidae</taxon>
        <taxon>Sordariales</taxon>
        <taxon>Naviculisporaceae</taxon>
        <taxon>Rhypophila</taxon>
    </lineage>
</organism>
<dbReference type="PANTHER" id="PTHR40644">
    <property type="entry name" value="UPF0653 PROTEIN C607.02C"/>
    <property type="match status" value="1"/>
</dbReference>
<feature type="region of interest" description="Disordered" evidence="1">
    <location>
        <begin position="1"/>
        <end position="125"/>
    </location>
</feature>
<feature type="compositionally biased region" description="Basic and acidic residues" evidence="1">
    <location>
        <begin position="36"/>
        <end position="51"/>
    </location>
</feature>
<reference evidence="2" key="2">
    <citation type="submission" date="2023-05" db="EMBL/GenBank/DDBJ databases">
        <authorList>
            <consortium name="Lawrence Berkeley National Laboratory"/>
            <person name="Steindorff A."/>
            <person name="Hensen N."/>
            <person name="Bonometti L."/>
            <person name="Westerberg I."/>
            <person name="Brannstrom I.O."/>
            <person name="Guillou S."/>
            <person name="Cros-Aarteil S."/>
            <person name="Calhoun S."/>
            <person name="Haridas S."/>
            <person name="Kuo A."/>
            <person name="Mondo S."/>
            <person name="Pangilinan J."/>
            <person name="Riley R."/>
            <person name="Labutti K."/>
            <person name="Andreopoulos B."/>
            <person name="Lipzen A."/>
            <person name="Chen C."/>
            <person name="Yanf M."/>
            <person name="Daum C."/>
            <person name="Ng V."/>
            <person name="Clum A."/>
            <person name="Ohm R."/>
            <person name="Martin F."/>
            <person name="Silar P."/>
            <person name="Natvig D."/>
            <person name="Lalanne C."/>
            <person name="Gautier V."/>
            <person name="Ament-Velasquez S.L."/>
            <person name="Kruys A."/>
            <person name="Hutchinson M.I."/>
            <person name="Powell A.J."/>
            <person name="Barry K."/>
            <person name="Miller A.N."/>
            <person name="Grigoriev I.V."/>
            <person name="Debuchy R."/>
            <person name="Gladieux P."/>
            <person name="Thoren M.H."/>
            <person name="Johannesson H."/>
        </authorList>
    </citation>
    <scope>NUCLEOTIDE SEQUENCE</scope>
    <source>
        <strain evidence="2">PSN293</strain>
    </source>
</reference>
<reference evidence="2" key="1">
    <citation type="journal article" date="2023" name="Mol. Phylogenet. Evol.">
        <title>Genome-scale phylogeny and comparative genomics of the fungal order Sordariales.</title>
        <authorList>
            <person name="Hensen N."/>
            <person name="Bonometti L."/>
            <person name="Westerberg I."/>
            <person name="Brannstrom I.O."/>
            <person name="Guillou S."/>
            <person name="Cros-Aarteil S."/>
            <person name="Calhoun S."/>
            <person name="Haridas S."/>
            <person name="Kuo A."/>
            <person name="Mondo S."/>
            <person name="Pangilinan J."/>
            <person name="Riley R."/>
            <person name="LaButti K."/>
            <person name="Andreopoulos B."/>
            <person name="Lipzen A."/>
            <person name="Chen C."/>
            <person name="Yan M."/>
            <person name="Daum C."/>
            <person name="Ng V."/>
            <person name="Clum A."/>
            <person name="Steindorff A."/>
            <person name="Ohm R.A."/>
            <person name="Martin F."/>
            <person name="Silar P."/>
            <person name="Natvig D.O."/>
            <person name="Lalanne C."/>
            <person name="Gautier V."/>
            <person name="Ament-Velasquez S.L."/>
            <person name="Kruys A."/>
            <person name="Hutchinson M.I."/>
            <person name="Powell A.J."/>
            <person name="Barry K."/>
            <person name="Miller A.N."/>
            <person name="Grigoriev I.V."/>
            <person name="Debuchy R."/>
            <person name="Gladieux P."/>
            <person name="Hiltunen Thoren M."/>
            <person name="Johannesson H."/>
        </authorList>
    </citation>
    <scope>NUCLEOTIDE SEQUENCE</scope>
    <source>
        <strain evidence="2">PSN293</strain>
    </source>
</reference>
<evidence type="ECO:0000313" key="2">
    <source>
        <dbReference type="EMBL" id="KAK4219504.1"/>
    </source>
</evidence>
<proteinExistence type="predicted"/>
<keyword evidence="3" id="KW-1185">Reference proteome</keyword>
<feature type="compositionally biased region" description="Basic residues" evidence="1">
    <location>
        <begin position="158"/>
        <end position="169"/>
    </location>
</feature>
<dbReference type="AlphaFoldDB" id="A0AAN7BD67"/>
<feature type="region of interest" description="Disordered" evidence="1">
    <location>
        <begin position="145"/>
        <end position="178"/>
    </location>
</feature>
<dbReference type="PANTHER" id="PTHR40644:SF1">
    <property type="entry name" value="UPF0653 PROTEIN C607.02C"/>
    <property type="match status" value="1"/>
</dbReference>
<gene>
    <name evidence="2" type="ORF">QBC37DRAFT_410186</name>
</gene>
<evidence type="ECO:0000256" key="1">
    <source>
        <dbReference type="SAM" id="MobiDB-lite"/>
    </source>
</evidence>
<dbReference type="EMBL" id="MU858048">
    <property type="protein sequence ID" value="KAK4219504.1"/>
    <property type="molecule type" value="Genomic_DNA"/>
</dbReference>
<evidence type="ECO:0000313" key="3">
    <source>
        <dbReference type="Proteomes" id="UP001301769"/>
    </source>
</evidence>
<sequence>MPHKHTRREKDLSTFDLPPTVIAKSLPVTTISKKTAAADKKKNDASKDKAPVKRKRGKDANDAPRAFRRLMAFAGGKKTRDGLDDGNDRPTKKQKKAATESAKKEAEPVVKPKATKNEELTIKPGERMSEFARRVDAALPISGLVGKAKNGKDPLGLKTKRTKKERKMHKMYDEWREQDKKIQEAREEAEEEEEEKRLELEAMGVNWDAIAPGKKGKKGTKYFGMVGGKEEDPWEEIKRKRGEAKVGFNEVADAPPDLKILPKKKLLVSGATVDVDDIPKSAGSLRKREELQSVREDVVASYRRLMQERREAAAQEAAHETKKSKAKPSGKFRTAA</sequence>
<feature type="compositionally biased region" description="Basic and acidic residues" evidence="1">
    <location>
        <begin position="78"/>
        <end position="125"/>
    </location>
</feature>